<reference evidence="1 2" key="1">
    <citation type="submission" date="2019-07" db="EMBL/GenBank/DDBJ databases">
        <title>Genome assembly of two rare yeast pathogens: Diutina rugosa and Trichomonascus ciferrii.</title>
        <authorList>
            <person name="Mixao V."/>
            <person name="Saus E."/>
            <person name="Hansen A."/>
            <person name="Lass-Flor C."/>
            <person name="Gabaldon T."/>
        </authorList>
    </citation>
    <scope>NUCLEOTIDE SEQUENCE [LARGE SCALE GENOMIC DNA]</scope>
    <source>
        <strain evidence="1 2">CBS 613</strain>
    </source>
</reference>
<organism evidence="1 2">
    <name type="scientific">Diutina rugosa</name>
    <name type="common">Yeast</name>
    <name type="synonym">Candida rugosa</name>
    <dbReference type="NCBI Taxonomy" id="5481"/>
    <lineage>
        <taxon>Eukaryota</taxon>
        <taxon>Fungi</taxon>
        <taxon>Dikarya</taxon>
        <taxon>Ascomycota</taxon>
        <taxon>Saccharomycotina</taxon>
        <taxon>Pichiomycetes</taxon>
        <taxon>Debaryomycetaceae</taxon>
        <taxon>Diutina</taxon>
    </lineage>
</organism>
<dbReference type="Proteomes" id="UP000449547">
    <property type="component" value="Unassembled WGS sequence"/>
</dbReference>
<dbReference type="AlphaFoldDB" id="A0A642UP08"/>
<comment type="caution">
    <text evidence="1">The sequence shown here is derived from an EMBL/GenBank/DDBJ whole genome shotgun (WGS) entry which is preliminary data.</text>
</comment>
<dbReference type="RefSeq" id="XP_034012447.1">
    <property type="nucleotide sequence ID" value="XM_034155447.1"/>
</dbReference>
<dbReference type="OrthoDB" id="760868at2759"/>
<proteinExistence type="predicted"/>
<sequence>MVIDGYGELQADSPLVSTSIWVCLLRIEESYRLEGPRGAFELLELIIPALGDKFTEALLETVGRIIYIFFKDGEELRGCGGQEGGFLVVRVMLSAFIANADDTLEVLDSRDAVAPVFNVWDKYRDRFRHEYAIKLQMLAAHSILSSKQLKVPSHGPSETSV</sequence>
<accession>A0A642UP08</accession>
<dbReference type="EMBL" id="SWFT01000086">
    <property type="protein sequence ID" value="KAA8902570.1"/>
    <property type="molecule type" value="Genomic_DNA"/>
</dbReference>
<gene>
    <name evidence="1" type="ORF">DIURU_002760</name>
</gene>
<evidence type="ECO:0000313" key="2">
    <source>
        <dbReference type="Proteomes" id="UP000449547"/>
    </source>
</evidence>
<dbReference type="GeneID" id="54781411"/>
<keyword evidence="2" id="KW-1185">Reference proteome</keyword>
<evidence type="ECO:0000313" key="1">
    <source>
        <dbReference type="EMBL" id="KAA8902570.1"/>
    </source>
</evidence>
<dbReference type="VEuPathDB" id="FungiDB:DIURU_002760"/>
<name>A0A642UP08_DIURU</name>
<protein>
    <submittedName>
        <fullName evidence="1">Uncharacterized protein</fullName>
    </submittedName>
</protein>